<gene>
    <name evidence="10" type="ORF">A5886_002206</name>
</gene>
<dbReference type="EMBL" id="NGKU01000001">
    <property type="protein sequence ID" value="OTN77126.1"/>
    <property type="molecule type" value="Genomic_DNA"/>
</dbReference>
<name>A0A242A7W2_9ENTE</name>
<dbReference type="CDD" id="cd17920">
    <property type="entry name" value="DEXHc_RecQ"/>
    <property type="match status" value="1"/>
</dbReference>
<dbReference type="RefSeq" id="WP_086275187.1">
    <property type="nucleotide sequence ID" value="NZ_NGKU01000001.1"/>
</dbReference>
<dbReference type="InterPro" id="IPR014001">
    <property type="entry name" value="Helicase_ATP-bd"/>
</dbReference>
<dbReference type="GO" id="GO:0006281">
    <property type="term" value="P:DNA repair"/>
    <property type="evidence" value="ECO:0007669"/>
    <property type="project" value="TreeGrafter"/>
</dbReference>
<evidence type="ECO:0000256" key="1">
    <source>
        <dbReference type="ARBA" id="ARBA00022741"/>
    </source>
</evidence>
<organism evidence="10 11">
    <name type="scientific">Candidatus Enterococcus testudinis</name>
    <dbReference type="NCBI Taxonomy" id="1834191"/>
    <lineage>
        <taxon>Bacteria</taxon>
        <taxon>Bacillati</taxon>
        <taxon>Bacillota</taxon>
        <taxon>Bacilli</taxon>
        <taxon>Lactobacillales</taxon>
        <taxon>Enterococcaceae</taxon>
        <taxon>Enterococcus</taxon>
    </lineage>
</organism>
<dbReference type="Pfam" id="PF00271">
    <property type="entry name" value="Helicase_C"/>
    <property type="match status" value="1"/>
</dbReference>
<reference evidence="10 11" key="1">
    <citation type="submission" date="2017-05" db="EMBL/GenBank/DDBJ databases">
        <title>The Genome Sequence of Enterococcus sp. 8G7_MSG3316.</title>
        <authorList>
            <consortium name="The Broad Institute Genomics Platform"/>
            <consortium name="The Broad Institute Genomic Center for Infectious Diseases"/>
            <person name="Earl A."/>
            <person name="Manson A."/>
            <person name="Schwartman J."/>
            <person name="Gilmore M."/>
            <person name="Abouelleil A."/>
            <person name="Cao P."/>
            <person name="Chapman S."/>
            <person name="Cusick C."/>
            <person name="Shea T."/>
            <person name="Young S."/>
            <person name="Neafsey D."/>
            <person name="Nusbaum C."/>
            <person name="Birren B."/>
        </authorList>
    </citation>
    <scope>NUCLEOTIDE SEQUENCE [LARGE SCALE GENOMIC DNA]</scope>
    <source>
        <strain evidence="10 11">8G7_MSG3316</strain>
    </source>
</reference>
<dbReference type="Gene3D" id="3.40.50.300">
    <property type="entry name" value="P-loop containing nucleotide triphosphate hydrolases"/>
    <property type="match status" value="2"/>
</dbReference>
<dbReference type="GO" id="GO:0003677">
    <property type="term" value="F:DNA binding"/>
    <property type="evidence" value="ECO:0007669"/>
    <property type="project" value="UniProtKB-KW"/>
</dbReference>
<evidence type="ECO:0000313" key="10">
    <source>
        <dbReference type="EMBL" id="OTN77126.1"/>
    </source>
</evidence>
<evidence type="ECO:0000256" key="7">
    <source>
        <dbReference type="ARBA" id="ARBA00044550"/>
    </source>
</evidence>
<dbReference type="SUPFAM" id="SSF52540">
    <property type="entry name" value="P-loop containing nucleoside triphosphate hydrolases"/>
    <property type="match status" value="1"/>
</dbReference>
<dbReference type="SMART" id="SM00487">
    <property type="entry name" value="DEXDc"/>
    <property type="match status" value="1"/>
</dbReference>
<dbReference type="PROSITE" id="PS51194">
    <property type="entry name" value="HELICASE_CTER"/>
    <property type="match status" value="1"/>
</dbReference>
<dbReference type="InterPro" id="IPR027417">
    <property type="entry name" value="P-loop_NTPase"/>
</dbReference>
<keyword evidence="11" id="KW-1185">Reference proteome</keyword>
<evidence type="ECO:0000259" key="8">
    <source>
        <dbReference type="PROSITE" id="PS51192"/>
    </source>
</evidence>
<dbReference type="InterPro" id="IPR001650">
    <property type="entry name" value="Helicase_C-like"/>
</dbReference>
<dbReference type="FunFam" id="3.40.50.300:FF:001389">
    <property type="entry name" value="ATP-dependent DNA helicase RecQ"/>
    <property type="match status" value="1"/>
</dbReference>
<dbReference type="InterPro" id="IPR004589">
    <property type="entry name" value="DNA_helicase_ATP-dep_RecQ"/>
</dbReference>
<dbReference type="GO" id="GO:0043590">
    <property type="term" value="C:bacterial nucleoid"/>
    <property type="evidence" value="ECO:0007669"/>
    <property type="project" value="TreeGrafter"/>
</dbReference>
<evidence type="ECO:0000256" key="5">
    <source>
        <dbReference type="ARBA" id="ARBA00023125"/>
    </source>
</evidence>
<keyword evidence="2" id="KW-0378">Hydrolase</keyword>
<dbReference type="InterPro" id="IPR011545">
    <property type="entry name" value="DEAD/DEAH_box_helicase_dom"/>
</dbReference>
<dbReference type="GO" id="GO:0005524">
    <property type="term" value="F:ATP binding"/>
    <property type="evidence" value="ECO:0007669"/>
    <property type="project" value="UniProtKB-KW"/>
</dbReference>
<dbReference type="SMART" id="SM00490">
    <property type="entry name" value="HELICc"/>
    <property type="match status" value="1"/>
</dbReference>
<evidence type="ECO:0000259" key="9">
    <source>
        <dbReference type="PROSITE" id="PS51194"/>
    </source>
</evidence>
<dbReference type="InterPro" id="IPR032284">
    <property type="entry name" value="RecQ_Zn-bd"/>
</dbReference>
<dbReference type="NCBIfam" id="TIGR00614">
    <property type="entry name" value="recQ_fam"/>
    <property type="match status" value="1"/>
</dbReference>
<dbReference type="PANTHER" id="PTHR13710:SF84">
    <property type="entry name" value="ATP-DEPENDENT DNA HELICASE RECS-RELATED"/>
    <property type="match status" value="1"/>
</dbReference>
<dbReference type="Pfam" id="PF00270">
    <property type="entry name" value="DEAD"/>
    <property type="match status" value="1"/>
</dbReference>
<comment type="caution">
    <text evidence="10">The sequence shown here is derived from an EMBL/GenBank/DDBJ whole genome shotgun (WGS) entry which is preliminary data.</text>
</comment>
<dbReference type="GO" id="GO:0030894">
    <property type="term" value="C:replisome"/>
    <property type="evidence" value="ECO:0007669"/>
    <property type="project" value="TreeGrafter"/>
</dbReference>
<feature type="domain" description="Helicase C-terminal" evidence="9">
    <location>
        <begin position="214"/>
        <end position="368"/>
    </location>
</feature>
<feature type="domain" description="Helicase ATP-binding" evidence="8">
    <location>
        <begin position="23"/>
        <end position="190"/>
    </location>
</feature>
<evidence type="ECO:0000256" key="6">
    <source>
        <dbReference type="ARBA" id="ARBA00044535"/>
    </source>
</evidence>
<dbReference type="AlphaFoldDB" id="A0A242A7W2"/>
<evidence type="ECO:0000256" key="2">
    <source>
        <dbReference type="ARBA" id="ARBA00022801"/>
    </source>
</evidence>
<keyword evidence="5" id="KW-0238">DNA-binding</keyword>
<proteinExistence type="predicted"/>
<dbReference type="InterPro" id="IPR002464">
    <property type="entry name" value="DNA/RNA_helicase_DEAH_CS"/>
</dbReference>
<evidence type="ECO:0000256" key="4">
    <source>
        <dbReference type="ARBA" id="ARBA00022840"/>
    </source>
</evidence>
<dbReference type="GO" id="GO:0009378">
    <property type="term" value="F:four-way junction helicase activity"/>
    <property type="evidence" value="ECO:0007669"/>
    <property type="project" value="TreeGrafter"/>
</dbReference>
<evidence type="ECO:0000313" key="11">
    <source>
        <dbReference type="Proteomes" id="UP000195043"/>
    </source>
</evidence>
<dbReference type="OrthoDB" id="9763310at2"/>
<sequence length="459" mass="52384">MLEKALLHYFGLTNFRQGQKEVIESVLQQQNTLAIMPTGNGKSLCYQLPGYLLEGLVVIVSPLVSLMEDQVYGLQKQGEKRAIAFNSQLTGADRQYVLDHLKAYKFLFLSPEMLLQEAVLNRLSQVSIALFVVDEAHCVSQWGIDFRPEYLDLAYARNKLHSPTTLALTATATKEVEADIRHYLLQGEVAVFRYSMNRSNIGLIVEKTTDKQATLRNYLARLNGAGIIYCATRNQVEEVYQSLKNDFAVGFYHGGLASDQRKMLQQQFSQNQLKLLVATNAFGMGINKSDIRFVIHYDLPDSLENYSQEIGRAGRDGLASCAILLYQPHDEQIHYFFQRETQEQINLLLGGQDKNQAALTPLQEKWLQKSRKIGAEKWQQVVIQNEQNKRAKLREMLGYIHLDTCRRTFLLQYFGEKAQSVDPCCDNDGLVVDHKNETIISNQKMTWQSLLLKIFKDVN</sequence>
<dbReference type="PROSITE" id="PS00690">
    <property type="entry name" value="DEAH_ATP_HELICASE"/>
    <property type="match status" value="1"/>
</dbReference>
<dbReference type="GO" id="GO:0005737">
    <property type="term" value="C:cytoplasm"/>
    <property type="evidence" value="ECO:0007669"/>
    <property type="project" value="TreeGrafter"/>
</dbReference>
<dbReference type="Pfam" id="PF16124">
    <property type="entry name" value="RecQ_Zn_bind"/>
    <property type="match status" value="1"/>
</dbReference>
<dbReference type="GO" id="GO:0043138">
    <property type="term" value="F:3'-5' DNA helicase activity"/>
    <property type="evidence" value="ECO:0007669"/>
    <property type="project" value="TreeGrafter"/>
</dbReference>
<protein>
    <recommendedName>
        <fullName evidence="6">ATP-dependent DNA helicase RecQ</fullName>
    </recommendedName>
    <alternativeName>
        <fullName evidence="7">DNA 3'-5' helicase RecQ</fullName>
    </alternativeName>
</protein>
<evidence type="ECO:0000256" key="3">
    <source>
        <dbReference type="ARBA" id="ARBA00022806"/>
    </source>
</evidence>
<dbReference type="Proteomes" id="UP000195043">
    <property type="component" value="Unassembled WGS sequence"/>
</dbReference>
<dbReference type="GO" id="GO:0016787">
    <property type="term" value="F:hydrolase activity"/>
    <property type="evidence" value="ECO:0007669"/>
    <property type="project" value="UniProtKB-KW"/>
</dbReference>
<dbReference type="GO" id="GO:0006310">
    <property type="term" value="P:DNA recombination"/>
    <property type="evidence" value="ECO:0007669"/>
    <property type="project" value="InterPro"/>
</dbReference>
<keyword evidence="1" id="KW-0547">Nucleotide-binding</keyword>
<keyword evidence="3" id="KW-0347">Helicase</keyword>
<keyword evidence="4" id="KW-0067">ATP-binding</keyword>
<accession>A0A242A7W2</accession>
<dbReference type="PROSITE" id="PS51192">
    <property type="entry name" value="HELICASE_ATP_BIND_1"/>
    <property type="match status" value="1"/>
</dbReference>
<dbReference type="PANTHER" id="PTHR13710">
    <property type="entry name" value="DNA HELICASE RECQ FAMILY MEMBER"/>
    <property type="match status" value="1"/>
</dbReference>
<dbReference type="STRING" id="1834191.A5886_002206"/>